<accession>A0ACC2IZ07</accession>
<evidence type="ECO:0000313" key="2">
    <source>
        <dbReference type="Proteomes" id="UP001153334"/>
    </source>
</evidence>
<organism evidence="1 2">
    <name type="scientific">Nemania bipapillata</name>
    <dbReference type="NCBI Taxonomy" id="110536"/>
    <lineage>
        <taxon>Eukaryota</taxon>
        <taxon>Fungi</taxon>
        <taxon>Dikarya</taxon>
        <taxon>Ascomycota</taxon>
        <taxon>Pezizomycotina</taxon>
        <taxon>Sordariomycetes</taxon>
        <taxon>Xylariomycetidae</taxon>
        <taxon>Xylariales</taxon>
        <taxon>Xylariaceae</taxon>
        <taxon>Nemania</taxon>
    </lineage>
</organism>
<reference evidence="1" key="1">
    <citation type="submission" date="2022-11" db="EMBL/GenBank/DDBJ databases">
        <title>Genome Sequence of Nemania bipapillata.</title>
        <authorList>
            <person name="Buettner E."/>
        </authorList>
    </citation>
    <scope>NUCLEOTIDE SEQUENCE</scope>
    <source>
        <strain evidence="1">CP14</strain>
    </source>
</reference>
<protein>
    <submittedName>
        <fullName evidence="1">Uncharacterized protein</fullName>
    </submittedName>
</protein>
<dbReference type="Proteomes" id="UP001153334">
    <property type="component" value="Unassembled WGS sequence"/>
</dbReference>
<sequence length="155" mass="17301">MAEVSVHVNTLHRKITEILATPTLYTYARALIVVEEYVEISSASSDPNNSAVVELLEACNRYKALCTQNICRLGTEATALEKEIYDRTNSAEKADSQRGTIRDANLSQQQKRQGVVFSVDKGEHVVAALEALQLEDFLSKLEQEQEESKKVHFSS</sequence>
<keyword evidence="2" id="KW-1185">Reference proteome</keyword>
<evidence type="ECO:0000313" key="1">
    <source>
        <dbReference type="EMBL" id="KAJ8120208.1"/>
    </source>
</evidence>
<gene>
    <name evidence="1" type="ORF">ONZ43_g3027</name>
</gene>
<dbReference type="EMBL" id="JAPESX010000672">
    <property type="protein sequence ID" value="KAJ8120208.1"/>
    <property type="molecule type" value="Genomic_DNA"/>
</dbReference>
<proteinExistence type="predicted"/>
<comment type="caution">
    <text evidence="1">The sequence shown here is derived from an EMBL/GenBank/DDBJ whole genome shotgun (WGS) entry which is preliminary data.</text>
</comment>
<name>A0ACC2IZ07_9PEZI</name>